<evidence type="ECO:0000313" key="7">
    <source>
        <dbReference type="Proteomes" id="UP000199029"/>
    </source>
</evidence>
<keyword evidence="3" id="KW-0998">Cell outer membrane</keyword>
<sequence>MTASPRPRKLSIALLPAAPAYRVVALLLVWLLATTGALAQTTLTGRALDQQKQEALPFANVVLKATGPETKVVQAVLTDENGRFTLPAVKPGSYELQVLQLGYTPHTQVVQVAAATPALDLGTMALPAAAQRLDEVVVMARKPLLEQKPDRVVMNVDNSLLAAGNSAYDILAMAPAVQLVDGRLTFRGKGNVLILLNGKRLPRGTSLETVLASLPGDQIERIELISNPSAKYDADATGGVIEIYTKRSKELGWTANVGANFRQGQRTGAGLTGGLRVSSPKLDFAASGSFSRREGFERGTGSRTLYEGRQPAATLGQVRNLNKVSRDGSFNSSLNYHPSARTTVGFDVDWLPGSLAGAGIARADLAQAAGLTTSNIQEEVMLKQAFTNYTLFYKHTLDSLGSNLLLSGNYATYRSEQQQSFDQEIAGPGNALSRASSFRNFIPATYHIFTGSADYAKTWNPTTRLESGLKYTDTRNQSRQLAESLRDGAWQPEALTPFSQVGYQEQVAAGYFNLNHTIGRLSLQGGLRTEHTRYTVVSGIDSSYFNLFPNVRADYKASNNYTASLGYARNIQRPAYESLIPFERFLDTYTTMRGNASLRPEYAHSFSWNNLYQSYSLQLNYTQTTGAISSVYLYDAPNLRFVNTTQNLRQRHLATATLTAPLTPTKWWSMNNSASVIYQQLRFPDPLDAATPYTKSQTNFTASSDNTFTIGKGWSTRVYGLYNSGSFDGLFDIGPYSYVSVGVKKSFWEKRASLNLTVVDLFYQLNPRVSSSVVPFVSSQQMRNDTRQVRLSFTYNFGKTDLKSKRLENNSNAAERGRLGM</sequence>
<dbReference type="EMBL" id="FOXS01000002">
    <property type="protein sequence ID" value="SFQ28053.1"/>
    <property type="molecule type" value="Genomic_DNA"/>
</dbReference>
<dbReference type="PANTHER" id="PTHR40980">
    <property type="entry name" value="PLUG DOMAIN-CONTAINING PROTEIN"/>
    <property type="match status" value="1"/>
</dbReference>
<evidence type="ECO:0000259" key="5">
    <source>
        <dbReference type="Pfam" id="PF14905"/>
    </source>
</evidence>
<evidence type="ECO:0000313" key="6">
    <source>
        <dbReference type="EMBL" id="SFQ28053.1"/>
    </source>
</evidence>
<organism evidence="6 7">
    <name type="scientific">Hymenobacter arizonensis</name>
    <name type="common">Siccationidurans arizonensis</name>
    <dbReference type="NCBI Taxonomy" id="1227077"/>
    <lineage>
        <taxon>Bacteria</taxon>
        <taxon>Pseudomonadati</taxon>
        <taxon>Bacteroidota</taxon>
        <taxon>Cytophagia</taxon>
        <taxon>Cytophagales</taxon>
        <taxon>Hymenobacteraceae</taxon>
        <taxon>Hymenobacter</taxon>
    </lineage>
</organism>
<dbReference type="SUPFAM" id="SSF49452">
    <property type="entry name" value="Starch-binding domain-like"/>
    <property type="match status" value="1"/>
</dbReference>
<keyword evidence="2" id="KW-0472">Membrane</keyword>
<dbReference type="GO" id="GO:0009279">
    <property type="term" value="C:cell outer membrane"/>
    <property type="evidence" value="ECO:0007669"/>
    <property type="project" value="UniProtKB-SubCell"/>
</dbReference>
<evidence type="ECO:0000256" key="2">
    <source>
        <dbReference type="ARBA" id="ARBA00023136"/>
    </source>
</evidence>
<dbReference type="Gene3D" id="2.170.130.10">
    <property type="entry name" value="TonB-dependent receptor, plug domain"/>
    <property type="match status" value="1"/>
</dbReference>
<protein>
    <submittedName>
        <fullName evidence="6">TonB-dependent Receptor Plug Domain</fullName>
    </submittedName>
</protein>
<reference evidence="7" key="1">
    <citation type="submission" date="2016-10" db="EMBL/GenBank/DDBJ databases">
        <authorList>
            <person name="Varghese N."/>
            <person name="Submissions S."/>
        </authorList>
    </citation>
    <scope>NUCLEOTIDE SEQUENCE [LARGE SCALE GENOMIC DNA]</scope>
    <source>
        <strain evidence="7">OR362-8,ATCC BAA-1266,JCM 13504</strain>
    </source>
</reference>
<name>A0A1I5X7S9_HYMAR</name>
<dbReference type="Gene3D" id="2.60.40.1120">
    <property type="entry name" value="Carboxypeptidase-like, regulatory domain"/>
    <property type="match status" value="1"/>
</dbReference>
<dbReference type="STRING" id="1227077.SAMN04515668_1698"/>
<dbReference type="InterPro" id="IPR013784">
    <property type="entry name" value="Carb-bd-like_fold"/>
</dbReference>
<dbReference type="InterPro" id="IPR037066">
    <property type="entry name" value="Plug_dom_sf"/>
</dbReference>
<dbReference type="Proteomes" id="UP000199029">
    <property type="component" value="Unassembled WGS sequence"/>
</dbReference>
<dbReference type="InterPro" id="IPR012910">
    <property type="entry name" value="Plug_dom"/>
</dbReference>
<keyword evidence="7" id="KW-1185">Reference proteome</keyword>
<keyword evidence="6" id="KW-0675">Receptor</keyword>
<comment type="subcellular location">
    <subcellularLocation>
        <location evidence="1">Cell outer membrane</location>
    </subcellularLocation>
</comment>
<dbReference type="GO" id="GO:0030246">
    <property type="term" value="F:carbohydrate binding"/>
    <property type="evidence" value="ECO:0007669"/>
    <property type="project" value="InterPro"/>
</dbReference>
<feature type="domain" description="Outer membrane protein beta-barrel" evidence="5">
    <location>
        <begin position="395"/>
        <end position="795"/>
    </location>
</feature>
<evidence type="ECO:0000256" key="3">
    <source>
        <dbReference type="ARBA" id="ARBA00023237"/>
    </source>
</evidence>
<dbReference type="RefSeq" id="WP_177204654.1">
    <property type="nucleotide sequence ID" value="NZ_FOXS01000002.1"/>
</dbReference>
<dbReference type="Pfam" id="PF14905">
    <property type="entry name" value="OMP_b-brl_3"/>
    <property type="match status" value="1"/>
</dbReference>
<proteinExistence type="predicted"/>
<dbReference type="AlphaFoldDB" id="A0A1I5X7S9"/>
<dbReference type="Gene3D" id="2.40.170.20">
    <property type="entry name" value="TonB-dependent receptor, beta-barrel domain"/>
    <property type="match status" value="1"/>
</dbReference>
<dbReference type="PANTHER" id="PTHR40980:SF4">
    <property type="entry name" value="TONB-DEPENDENT RECEPTOR-LIKE BETA-BARREL DOMAIN-CONTAINING PROTEIN"/>
    <property type="match status" value="1"/>
</dbReference>
<evidence type="ECO:0000256" key="1">
    <source>
        <dbReference type="ARBA" id="ARBA00004442"/>
    </source>
</evidence>
<feature type="domain" description="TonB-dependent receptor plug" evidence="4">
    <location>
        <begin position="165"/>
        <end position="240"/>
    </location>
</feature>
<gene>
    <name evidence="6" type="ORF">SAMN04515668_1698</name>
</gene>
<dbReference type="InterPro" id="IPR041700">
    <property type="entry name" value="OMP_b-brl_3"/>
</dbReference>
<accession>A0A1I5X7S9</accession>
<dbReference type="SUPFAM" id="SSF56935">
    <property type="entry name" value="Porins"/>
    <property type="match status" value="1"/>
</dbReference>
<evidence type="ECO:0000259" key="4">
    <source>
        <dbReference type="Pfam" id="PF07715"/>
    </source>
</evidence>
<dbReference type="Pfam" id="PF07715">
    <property type="entry name" value="Plug"/>
    <property type="match status" value="1"/>
</dbReference>
<dbReference type="InterPro" id="IPR036942">
    <property type="entry name" value="Beta-barrel_TonB_sf"/>
</dbReference>
<dbReference type="Pfam" id="PF13620">
    <property type="entry name" value="CarboxypepD_reg"/>
    <property type="match status" value="1"/>
</dbReference>